<dbReference type="EMBL" id="FOVM01000004">
    <property type="protein sequence ID" value="SFN67313.1"/>
    <property type="molecule type" value="Genomic_DNA"/>
</dbReference>
<feature type="transmembrane region" description="Helical" evidence="2">
    <location>
        <begin position="87"/>
        <end position="108"/>
    </location>
</feature>
<evidence type="ECO:0000256" key="1">
    <source>
        <dbReference type="SAM" id="MobiDB-lite"/>
    </source>
</evidence>
<accession>A0A1I5AXY5</accession>
<dbReference type="OrthoDB" id="5126031at2"/>
<reference evidence="4" key="1">
    <citation type="submission" date="2016-10" db="EMBL/GenBank/DDBJ databases">
        <authorList>
            <person name="Varghese N."/>
            <person name="Submissions S."/>
        </authorList>
    </citation>
    <scope>NUCLEOTIDE SEQUENCE [LARGE SCALE GENOMIC DNA]</scope>
    <source>
        <strain evidence="4">CGMCC 1.11101</strain>
    </source>
</reference>
<keyword evidence="2" id="KW-1133">Transmembrane helix</keyword>
<gene>
    <name evidence="3" type="ORF">SAMN05216219_1608</name>
</gene>
<sequence>MTDANDTTPIRPATPVADQDATDVLFGDSARQGPLPAQAWTAPAASAKPERLRARFGTIFWGVILLVFAAFMVTNAIVPFIVDPGTWIIVALVAGGVLLVAAGIAAAFRRTD</sequence>
<name>A0A1I5AXY5_9MICO</name>
<feature type="transmembrane region" description="Helical" evidence="2">
    <location>
        <begin position="58"/>
        <end position="81"/>
    </location>
</feature>
<evidence type="ECO:0000313" key="4">
    <source>
        <dbReference type="Proteomes" id="UP000198867"/>
    </source>
</evidence>
<protein>
    <submittedName>
        <fullName evidence="3">Uncharacterized protein</fullName>
    </submittedName>
</protein>
<dbReference type="Proteomes" id="UP000198867">
    <property type="component" value="Unassembled WGS sequence"/>
</dbReference>
<dbReference type="STRING" id="995034.SAMN05216219_1608"/>
<keyword evidence="4" id="KW-1185">Reference proteome</keyword>
<organism evidence="3 4">
    <name type="scientific">Mycetocola miduiensis</name>
    <dbReference type="NCBI Taxonomy" id="995034"/>
    <lineage>
        <taxon>Bacteria</taxon>
        <taxon>Bacillati</taxon>
        <taxon>Actinomycetota</taxon>
        <taxon>Actinomycetes</taxon>
        <taxon>Micrococcales</taxon>
        <taxon>Microbacteriaceae</taxon>
        <taxon>Mycetocola</taxon>
    </lineage>
</organism>
<dbReference type="AlphaFoldDB" id="A0A1I5AXY5"/>
<keyword evidence="2" id="KW-0812">Transmembrane</keyword>
<dbReference type="RefSeq" id="WP_090710379.1">
    <property type="nucleotide sequence ID" value="NZ_FOVM01000004.1"/>
</dbReference>
<proteinExistence type="predicted"/>
<evidence type="ECO:0000256" key="2">
    <source>
        <dbReference type="SAM" id="Phobius"/>
    </source>
</evidence>
<evidence type="ECO:0000313" key="3">
    <source>
        <dbReference type="EMBL" id="SFN67313.1"/>
    </source>
</evidence>
<keyword evidence="2" id="KW-0472">Membrane</keyword>
<feature type="region of interest" description="Disordered" evidence="1">
    <location>
        <begin position="1"/>
        <end position="20"/>
    </location>
</feature>